<reference evidence="1 2" key="1">
    <citation type="journal article" date="2014" name="Genome Announc.">
        <title>Draft Genome Sequence of the Haloacid-Degrading Burkholderia caribensis Strain MBA4.</title>
        <authorList>
            <person name="Pan Y."/>
            <person name="Kong K.F."/>
            <person name="Tsang J.S."/>
        </authorList>
    </citation>
    <scope>NUCLEOTIDE SEQUENCE [LARGE SCALE GENOMIC DNA]</scope>
    <source>
        <strain evidence="1 2">MBA4</strain>
    </source>
</reference>
<dbReference type="Gene3D" id="1.25.40.10">
    <property type="entry name" value="Tetratricopeptide repeat domain"/>
    <property type="match status" value="1"/>
</dbReference>
<proteinExistence type="predicted"/>
<dbReference type="EMBL" id="CP012746">
    <property type="protein sequence ID" value="ALL64400.1"/>
    <property type="molecule type" value="Genomic_DNA"/>
</dbReference>
<accession>A0A0P0R886</accession>
<dbReference type="KEGG" id="bcai:K788_0008365"/>
<evidence type="ECO:0000313" key="2">
    <source>
        <dbReference type="Proteomes" id="UP000019146"/>
    </source>
</evidence>
<dbReference type="SUPFAM" id="SSF53756">
    <property type="entry name" value="UDP-Glycosyltransferase/glycogen phosphorylase"/>
    <property type="match status" value="1"/>
</dbReference>
<dbReference type="Gene3D" id="3.40.50.2000">
    <property type="entry name" value="Glycogen Phosphorylase B"/>
    <property type="match status" value="1"/>
</dbReference>
<organism evidence="1 2">
    <name type="scientific">Paraburkholderia caribensis MBA4</name>
    <dbReference type="NCBI Taxonomy" id="1323664"/>
    <lineage>
        <taxon>Bacteria</taxon>
        <taxon>Pseudomonadati</taxon>
        <taxon>Pseudomonadota</taxon>
        <taxon>Betaproteobacteria</taxon>
        <taxon>Burkholderiales</taxon>
        <taxon>Burkholderiaceae</taxon>
        <taxon>Paraburkholderia</taxon>
    </lineage>
</organism>
<dbReference type="InterPro" id="IPR011990">
    <property type="entry name" value="TPR-like_helical_dom_sf"/>
</dbReference>
<dbReference type="AlphaFoldDB" id="A0A0P0R886"/>
<protein>
    <submittedName>
        <fullName evidence="1">TPR repeat protein</fullName>
    </submittedName>
</protein>
<dbReference type="Proteomes" id="UP000019146">
    <property type="component" value="Chromosome 1"/>
</dbReference>
<name>A0A0P0R886_9BURK</name>
<sequence length="465" mass="51242">MPAMSSVQETLDALAHAPDDAEKLRAVCVALLHDMRDDELLTFTERALAIEPRDLHFVNWRAYALTLLGRHFDAVATWRNYAALPWQPAYYKMSLGQSLVMSGDVERGIPMLHDAWRTAAAGGDWFARKAEHLYGEALLRTARPAGFEPWLARNDSDSGNYQPVDIAPWSGEQDLRGKRVLITHQMGFGDQFLFFANVAQWRAAGAQLMITCDAQLHPLLQASLPACHVVSAPRPLHQRGPLPEPLASQVREFAPDLHATLLHLPLLAAQQTPLPSPFFPAYLRAPEAEREAAAAWARELRAAQPGKSLIGIFWDCNQRHAHEVGAVMRCSAIRRSLPLTEVDHLVTHPSVAVKRHFVSLHHPSVQEFAGMPSGNISVYGPGIKSFAETAACIEQLDAVVAVDSGVANLSAMLGKLTVVPLNVASEWRWGVEGDTSPWMANLKPLRQTLMGDWRSVVDEAIGFLS</sequence>
<evidence type="ECO:0000313" key="1">
    <source>
        <dbReference type="EMBL" id="ALL64400.1"/>
    </source>
</evidence>
<gene>
    <name evidence="1" type="ORF">K788_0008365</name>
</gene>
<dbReference type="SUPFAM" id="SSF48452">
    <property type="entry name" value="TPR-like"/>
    <property type="match status" value="1"/>
</dbReference>